<dbReference type="OrthoDB" id="99480at2"/>
<evidence type="ECO:0000256" key="8">
    <source>
        <dbReference type="ARBA" id="ARBA00023077"/>
    </source>
</evidence>
<keyword evidence="5" id="KW-0812">Transmembrane</keyword>
<evidence type="ECO:0000256" key="6">
    <source>
        <dbReference type="ARBA" id="ARBA00023004"/>
    </source>
</evidence>
<evidence type="ECO:0000256" key="9">
    <source>
        <dbReference type="ARBA" id="ARBA00023136"/>
    </source>
</evidence>
<comment type="caution">
    <text evidence="12">The sequence shown here is derived from an EMBL/GenBank/DDBJ whole genome shotgun (WGS) entry which is preliminary data.</text>
</comment>
<dbReference type="PANTHER" id="PTHR32552">
    <property type="entry name" value="FERRICHROME IRON RECEPTOR-RELATED"/>
    <property type="match status" value="1"/>
</dbReference>
<proteinExistence type="predicted"/>
<evidence type="ECO:0000256" key="4">
    <source>
        <dbReference type="ARBA" id="ARBA00022496"/>
    </source>
</evidence>
<evidence type="ECO:0000256" key="2">
    <source>
        <dbReference type="ARBA" id="ARBA00022448"/>
    </source>
</evidence>
<name>A0A363UKW0_9GAMM</name>
<feature type="domain" description="TonB-dependent receptor-like beta-barrel" evidence="11">
    <location>
        <begin position="18"/>
        <end position="96"/>
    </location>
</feature>
<keyword evidence="10" id="KW-0998">Cell outer membrane</keyword>
<sequence length="141" mass="15516">MRAGAESARSSLDVAVSRARFDNGDRIPNAVERVASAGLTLLDRAAFSGGLRVRYLGEAPLIEDNSARSDATTIFNAQLSYQATPAITLRTEVFNLFDANDNDITYFYMSLLQGEPASGVDDFHIHPVEPRSVRLGIRWRL</sequence>
<dbReference type="InterPro" id="IPR039426">
    <property type="entry name" value="TonB-dep_rcpt-like"/>
</dbReference>
<keyword evidence="9" id="KW-0472">Membrane</keyword>
<evidence type="ECO:0000256" key="5">
    <source>
        <dbReference type="ARBA" id="ARBA00022692"/>
    </source>
</evidence>
<keyword evidence="2" id="KW-0813">Transport</keyword>
<comment type="subcellular location">
    <subcellularLocation>
        <location evidence="1">Cell outer membrane</location>
        <topology evidence="1">Multi-pass membrane protein</topology>
    </subcellularLocation>
</comment>
<accession>A0A363UKW0</accession>
<dbReference type="InterPro" id="IPR036942">
    <property type="entry name" value="Beta-barrel_TonB_sf"/>
</dbReference>
<evidence type="ECO:0000259" key="11">
    <source>
        <dbReference type="Pfam" id="PF00593"/>
    </source>
</evidence>
<evidence type="ECO:0000256" key="7">
    <source>
        <dbReference type="ARBA" id="ARBA00023065"/>
    </source>
</evidence>
<dbReference type="InterPro" id="IPR000531">
    <property type="entry name" value="Beta-barrel_TonB"/>
</dbReference>
<evidence type="ECO:0000256" key="1">
    <source>
        <dbReference type="ARBA" id="ARBA00004571"/>
    </source>
</evidence>
<keyword evidence="7" id="KW-0406">Ion transport</keyword>
<dbReference type="Proteomes" id="UP000251800">
    <property type="component" value="Unassembled WGS sequence"/>
</dbReference>
<dbReference type="PANTHER" id="PTHR32552:SF81">
    <property type="entry name" value="TONB-DEPENDENT OUTER MEMBRANE RECEPTOR"/>
    <property type="match status" value="1"/>
</dbReference>
<dbReference type="EMBL" id="QEQK01000007">
    <property type="protein sequence ID" value="PWN56043.1"/>
    <property type="molecule type" value="Genomic_DNA"/>
</dbReference>
<reference evidence="12 13" key="1">
    <citation type="submission" date="2018-05" db="EMBL/GenBank/DDBJ databases">
        <title>Abyssibacter profundi OUC007T gen. nov., sp. nov, a marine bacterium isolated from seawater of the Mariana Trench.</title>
        <authorList>
            <person name="Zhou S."/>
        </authorList>
    </citation>
    <scope>NUCLEOTIDE SEQUENCE [LARGE SCALE GENOMIC DNA]</scope>
    <source>
        <strain evidence="12 13">OUC007</strain>
    </source>
</reference>
<evidence type="ECO:0000256" key="3">
    <source>
        <dbReference type="ARBA" id="ARBA00022452"/>
    </source>
</evidence>
<dbReference type="GO" id="GO:0006826">
    <property type="term" value="P:iron ion transport"/>
    <property type="evidence" value="ECO:0007669"/>
    <property type="project" value="UniProtKB-KW"/>
</dbReference>
<evidence type="ECO:0000313" key="13">
    <source>
        <dbReference type="Proteomes" id="UP000251800"/>
    </source>
</evidence>
<protein>
    <recommendedName>
        <fullName evidence="11">TonB-dependent receptor-like beta-barrel domain-containing protein</fullName>
    </recommendedName>
</protein>
<dbReference type="SUPFAM" id="SSF56935">
    <property type="entry name" value="Porins"/>
    <property type="match status" value="1"/>
</dbReference>
<evidence type="ECO:0000313" key="12">
    <source>
        <dbReference type="EMBL" id="PWN56043.1"/>
    </source>
</evidence>
<dbReference type="GO" id="GO:0009279">
    <property type="term" value="C:cell outer membrane"/>
    <property type="evidence" value="ECO:0007669"/>
    <property type="project" value="UniProtKB-SubCell"/>
</dbReference>
<dbReference type="Pfam" id="PF00593">
    <property type="entry name" value="TonB_dep_Rec_b-barrel"/>
    <property type="match status" value="1"/>
</dbReference>
<dbReference type="AlphaFoldDB" id="A0A363UKW0"/>
<keyword evidence="8" id="KW-0798">TonB box</keyword>
<organism evidence="12 13">
    <name type="scientific">Abyssibacter profundi</name>
    <dbReference type="NCBI Taxonomy" id="2182787"/>
    <lineage>
        <taxon>Bacteria</taxon>
        <taxon>Pseudomonadati</taxon>
        <taxon>Pseudomonadota</taxon>
        <taxon>Gammaproteobacteria</taxon>
        <taxon>Chromatiales</taxon>
        <taxon>Oceanococcaceae</taxon>
        <taxon>Abyssibacter</taxon>
    </lineage>
</organism>
<dbReference type="RefSeq" id="WP_109720259.1">
    <property type="nucleotide sequence ID" value="NZ_QEQK01000007.1"/>
</dbReference>
<keyword evidence="3" id="KW-1134">Transmembrane beta strand</keyword>
<keyword evidence="4" id="KW-0410">Iron transport</keyword>
<gene>
    <name evidence="12" type="ORF">DEH80_09530</name>
</gene>
<dbReference type="Gene3D" id="2.40.170.20">
    <property type="entry name" value="TonB-dependent receptor, beta-barrel domain"/>
    <property type="match status" value="1"/>
</dbReference>
<keyword evidence="6" id="KW-0408">Iron</keyword>
<keyword evidence="13" id="KW-1185">Reference proteome</keyword>
<evidence type="ECO:0000256" key="10">
    <source>
        <dbReference type="ARBA" id="ARBA00023237"/>
    </source>
</evidence>